<evidence type="ECO:0000259" key="2">
    <source>
        <dbReference type="Pfam" id="PF10881"/>
    </source>
</evidence>
<dbReference type="EMBL" id="CP047650">
    <property type="protein sequence ID" value="QHI96756.1"/>
    <property type="molecule type" value="Genomic_DNA"/>
</dbReference>
<gene>
    <name evidence="3" type="ORF">GT347_01355</name>
</gene>
<reference evidence="3 4" key="1">
    <citation type="submission" date="2020-01" db="EMBL/GenBank/DDBJ databases">
        <title>Genome sequencing of strain KACC 21265.</title>
        <authorList>
            <person name="Heo J."/>
            <person name="Kim S.-J."/>
            <person name="Kim J.-S."/>
            <person name="Hong S.-B."/>
            <person name="Kwon S.-W."/>
        </authorList>
    </citation>
    <scope>NUCLEOTIDE SEQUENCE [LARGE SCALE GENOMIC DNA]</scope>
    <source>
        <strain evidence="3 4">KACC 21265</strain>
    </source>
</reference>
<accession>A0A857IZ64</accession>
<dbReference type="AlphaFoldDB" id="A0A857IZ64"/>
<feature type="region of interest" description="Disordered" evidence="1">
    <location>
        <begin position="167"/>
        <end position="193"/>
    </location>
</feature>
<feature type="compositionally biased region" description="Basic and acidic residues" evidence="1">
    <location>
        <begin position="181"/>
        <end position="193"/>
    </location>
</feature>
<dbReference type="Proteomes" id="UP000464787">
    <property type="component" value="Chromosome"/>
</dbReference>
<dbReference type="Pfam" id="PF10881">
    <property type="entry name" value="DUF2726"/>
    <property type="match status" value="1"/>
</dbReference>
<dbReference type="KEGG" id="xyk:GT347_01355"/>
<organism evidence="3 4">
    <name type="scientific">Xylophilus rhododendri</name>
    <dbReference type="NCBI Taxonomy" id="2697032"/>
    <lineage>
        <taxon>Bacteria</taxon>
        <taxon>Pseudomonadati</taxon>
        <taxon>Pseudomonadota</taxon>
        <taxon>Betaproteobacteria</taxon>
        <taxon>Burkholderiales</taxon>
        <taxon>Xylophilus</taxon>
    </lineage>
</organism>
<evidence type="ECO:0000313" key="3">
    <source>
        <dbReference type="EMBL" id="QHI96756.1"/>
    </source>
</evidence>
<proteinExistence type="predicted"/>
<name>A0A857IZ64_9BURK</name>
<evidence type="ECO:0000313" key="4">
    <source>
        <dbReference type="Proteomes" id="UP000464787"/>
    </source>
</evidence>
<keyword evidence="4" id="KW-1185">Reference proteome</keyword>
<sequence length="193" mass="21735">MTRLWIVVIFLWIVVIVGAALLPKRGRRTTGPSKGRWPIRSQERPRAQLPLSAAEQSMYFRLTGALPQYIVLAQVSFAALLDAKDRTIRNTFDRKRADFVVVERSFRVVAVVELDDSSHDGRSAQDAARQRLLTDVGYRVLRYRGIPDVATVASDFRKLAEANQACPTVRPESAPGSTELVRSEPWLDRSGMR</sequence>
<evidence type="ECO:0000256" key="1">
    <source>
        <dbReference type="SAM" id="MobiDB-lite"/>
    </source>
</evidence>
<feature type="domain" description="DUF2726" evidence="2">
    <location>
        <begin position="51"/>
        <end position="153"/>
    </location>
</feature>
<dbReference type="InterPro" id="IPR024402">
    <property type="entry name" value="DUF2726"/>
</dbReference>
<protein>
    <submittedName>
        <fullName evidence="3">DUF2726 domain-containing protein</fullName>
    </submittedName>
</protein>